<accession>A0ABZ2I963</accession>
<sequence>MKLEKELVRKILLKVEEFEGGIYEGVPLDIADYTERQIAYHVMLLIEAGYLVGEDLSTLSGEEWEVQRLTYAGHEFLDTIRDAEVWRRTKDAAIKVGGVSLQVMVEIGKAYAKQVLQERTGIVLA</sequence>
<organism evidence="1 2">
    <name type="scientific">Brevundimonas olei</name>
    <dbReference type="NCBI Taxonomy" id="657642"/>
    <lineage>
        <taxon>Bacteria</taxon>
        <taxon>Pseudomonadati</taxon>
        <taxon>Pseudomonadota</taxon>
        <taxon>Alphaproteobacteria</taxon>
        <taxon>Caulobacterales</taxon>
        <taxon>Caulobacteraceae</taxon>
        <taxon>Brevundimonas</taxon>
    </lineage>
</organism>
<dbReference type="InterPro" id="IPR019650">
    <property type="entry name" value="DUF2513"/>
</dbReference>
<evidence type="ECO:0000313" key="1">
    <source>
        <dbReference type="EMBL" id="WWT54164.1"/>
    </source>
</evidence>
<evidence type="ECO:0000313" key="2">
    <source>
        <dbReference type="Proteomes" id="UP001363460"/>
    </source>
</evidence>
<dbReference type="EMBL" id="CP146369">
    <property type="protein sequence ID" value="WWT54164.1"/>
    <property type="molecule type" value="Genomic_DNA"/>
</dbReference>
<dbReference type="RefSeq" id="WP_291783572.1">
    <property type="nucleotide sequence ID" value="NZ_CP146369.1"/>
</dbReference>
<keyword evidence="2" id="KW-1185">Reference proteome</keyword>
<name>A0ABZ2I963_9CAUL</name>
<dbReference type="Proteomes" id="UP001363460">
    <property type="component" value="Chromosome"/>
</dbReference>
<proteinExistence type="predicted"/>
<protein>
    <submittedName>
        <fullName evidence="1">DUF2513 domain-containing protein</fullName>
    </submittedName>
</protein>
<dbReference type="Pfam" id="PF10711">
    <property type="entry name" value="DUF2513"/>
    <property type="match status" value="1"/>
</dbReference>
<gene>
    <name evidence="1" type="ORF">V8J38_13025</name>
</gene>
<reference evidence="1 2" key="1">
    <citation type="submission" date="2024-02" db="EMBL/GenBank/DDBJ databases">
        <title>Distribution and functional of Brevundimonas-related endobacteria within Verticillium dahliae.</title>
        <authorList>
            <person name="Zeng H."/>
        </authorList>
    </citation>
    <scope>NUCLEOTIDE SEQUENCE [LARGE SCALE GENOMIC DNA]</scope>
    <source>
        <strain evidence="1 2">TRM 44200</strain>
    </source>
</reference>